<feature type="domain" description="FlgD Tudor-like" evidence="7">
    <location>
        <begin position="85"/>
        <end position="221"/>
    </location>
</feature>
<evidence type="ECO:0000256" key="5">
    <source>
        <dbReference type="RuleBase" id="RU362076"/>
    </source>
</evidence>
<feature type="domain" description="FlgD/Vpr Ig-like" evidence="6">
    <location>
        <begin position="104"/>
        <end position="178"/>
    </location>
</feature>
<organism evidence="8 9">
    <name type="scientific">Candidatus Tenderia electrophaga</name>
    <dbReference type="NCBI Taxonomy" id="1748243"/>
    <lineage>
        <taxon>Bacteria</taxon>
        <taxon>Pseudomonadati</taxon>
        <taxon>Pseudomonadota</taxon>
        <taxon>Gammaproteobacteria</taxon>
        <taxon>Candidatus Tenderiales</taxon>
        <taxon>Candidatus Tenderiaceae</taxon>
        <taxon>Candidatus Tenderia</taxon>
    </lineage>
</organism>
<evidence type="ECO:0000256" key="2">
    <source>
        <dbReference type="ARBA" id="ARBA00016013"/>
    </source>
</evidence>
<dbReference type="Gene3D" id="2.60.40.4070">
    <property type="match status" value="1"/>
</dbReference>
<gene>
    <name evidence="8" type="ORF">Tel_05440</name>
</gene>
<dbReference type="STRING" id="1748243.Tel_05440"/>
<dbReference type="Pfam" id="PF03963">
    <property type="entry name" value="FlgD"/>
    <property type="match status" value="1"/>
</dbReference>
<dbReference type="InterPro" id="IPR025963">
    <property type="entry name" value="FLgD_Tudor"/>
</dbReference>
<evidence type="ECO:0000313" key="8">
    <source>
        <dbReference type="EMBL" id="ALP52633.1"/>
    </source>
</evidence>
<keyword evidence="9" id="KW-1185">Reference proteome</keyword>
<comment type="similarity">
    <text evidence="1 5">Belongs to the FlgD family.</text>
</comment>
<comment type="function">
    <text evidence="4 5">Required for flagellar hook formation. May act as a scaffolding protein.</text>
</comment>
<evidence type="ECO:0000256" key="1">
    <source>
        <dbReference type="ARBA" id="ARBA00010577"/>
    </source>
</evidence>
<dbReference type="Proteomes" id="UP000055136">
    <property type="component" value="Chromosome"/>
</dbReference>
<dbReference type="InterPro" id="IPR025965">
    <property type="entry name" value="FlgD/Vpr_Ig-like"/>
</dbReference>
<dbReference type="GO" id="GO:0044781">
    <property type="term" value="P:bacterial-type flagellum organization"/>
    <property type="evidence" value="ECO:0007669"/>
    <property type="project" value="UniProtKB-UniRule"/>
</dbReference>
<dbReference type="Pfam" id="PF13860">
    <property type="entry name" value="FlgD_ig"/>
    <property type="match status" value="1"/>
</dbReference>
<protein>
    <recommendedName>
        <fullName evidence="2 5">Basal-body rod modification protein FlgD</fullName>
    </recommendedName>
</protein>
<dbReference type="AlphaFoldDB" id="A0A0S2TBV1"/>
<dbReference type="InterPro" id="IPR005648">
    <property type="entry name" value="FlgD"/>
</dbReference>
<accession>A0A0S2TBV1</accession>
<dbReference type="KEGG" id="tee:Tel_05440"/>
<evidence type="ECO:0000256" key="3">
    <source>
        <dbReference type="ARBA" id="ARBA00022795"/>
    </source>
</evidence>
<evidence type="ECO:0000259" key="7">
    <source>
        <dbReference type="Pfam" id="PF13861"/>
    </source>
</evidence>
<evidence type="ECO:0000256" key="4">
    <source>
        <dbReference type="ARBA" id="ARBA00024746"/>
    </source>
</evidence>
<evidence type="ECO:0000313" key="9">
    <source>
        <dbReference type="Proteomes" id="UP000055136"/>
    </source>
</evidence>
<reference evidence="8" key="1">
    <citation type="submission" date="2015-10" db="EMBL/GenBank/DDBJ databases">
        <title>Description of Candidatus Tenderia electrophaga gen. nov, sp. nov., an Uncultivated Electroautotroph from a Biocathode Enrichment.</title>
        <authorList>
            <person name="Eddie B.J."/>
            <person name="Malanoski A.P."/>
            <person name="Wang Z."/>
            <person name="Hall R.J."/>
            <person name="Oh S.D."/>
            <person name="Heiner C."/>
            <person name="Lin B."/>
            <person name="Strycharz-Glaven S.M."/>
        </authorList>
    </citation>
    <scope>NUCLEOTIDE SEQUENCE [LARGE SCALE GENOMIC DNA]</scope>
    <source>
        <strain evidence="8">NRL1</strain>
    </source>
</reference>
<sequence>MTSAIDTSLLSELGLSQKTNLRQAKDDLGEDAFLKLMITQLENQDPLKPMENGEFLSQLAQFKSVTGLDDLKASVEKMATSLQSNQALQASSLVGRWVEVPSNKAQLWEDVGMAGSVDVPRNASDVTVTIKDSMGLVVEQINMGPQQAGTQNFSWDGVDNNGNRYPAGEYSVGASATIGHQSEAIDTNAIVPVDSVFMGKVGEAMTVNTSLLGKVKLSDVKQIM</sequence>
<keyword evidence="3 5" id="KW-1005">Bacterial flagellum biogenesis</keyword>
<name>A0A0S2TBV1_9GAMM</name>
<dbReference type="EMBL" id="CP013099">
    <property type="protein sequence ID" value="ALP52633.1"/>
    <property type="molecule type" value="Genomic_DNA"/>
</dbReference>
<evidence type="ECO:0000259" key="6">
    <source>
        <dbReference type="Pfam" id="PF13860"/>
    </source>
</evidence>
<dbReference type="Gene3D" id="2.30.30.910">
    <property type="match status" value="1"/>
</dbReference>
<dbReference type="Pfam" id="PF13861">
    <property type="entry name" value="FLgD_tudor"/>
    <property type="match status" value="1"/>
</dbReference>
<proteinExistence type="inferred from homology"/>